<evidence type="ECO:0000313" key="1">
    <source>
        <dbReference type="EMBL" id="MBO2011920.1"/>
    </source>
</evidence>
<dbReference type="EMBL" id="JAGETZ010000013">
    <property type="protein sequence ID" value="MBO2011920.1"/>
    <property type="molecule type" value="Genomic_DNA"/>
</dbReference>
<gene>
    <name evidence="1" type="ORF">J4E00_22840</name>
</gene>
<reference evidence="1 2" key="1">
    <citation type="submission" date="2021-03" db="EMBL/GenBank/DDBJ databases">
        <authorList>
            <person name="Kim M.K."/>
        </authorList>
    </citation>
    <scope>NUCLEOTIDE SEQUENCE [LARGE SCALE GENOMIC DNA]</scope>
    <source>
        <strain evidence="1 2">BT442</strain>
    </source>
</reference>
<protein>
    <submittedName>
        <fullName evidence="1">Uncharacterized protein</fullName>
    </submittedName>
</protein>
<comment type="caution">
    <text evidence="1">The sequence shown here is derived from an EMBL/GenBank/DDBJ whole genome shotgun (WGS) entry which is preliminary data.</text>
</comment>
<keyword evidence="2" id="KW-1185">Reference proteome</keyword>
<proteinExistence type="predicted"/>
<dbReference type="Proteomes" id="UP000664369">
    <property type="component" value="Unassembled WGS sequence"/>
</dbReference>
<accession>A0ABS3QMI9</accession>
<evidence type="ECO:0000313" key="2">
    <source>
        <dbReference type="Proteomes" id="UP000664369"/>
    </source>
</evidence>
<organism evidence="1 2">
    <name type="scientific">Hymenobacter negativus</name>
    <dbReference type="NCBI Taxonomy" id="2795026"/>
    <lineage>
        <taxon>Bacteria</taxon>
        <taxon>Pseudomonadati</taxon>
        <taxon>Bacteroidota</taxon>
        <taxon>Cytophagia</taxon>
        <taxon>Cytophagales</taxon>
        <taxon>Hymenobacteraceae</taxon>
        <taxon>Hymenobacter</taxon>
    </lineage>
</organism>
<name>A0ABS3QMI9_9BACT</name>
<dbReference type="RefSeq" id="WP_208177603.1">
    <property type="nucleotide sequence ID" value="NZ_JAGETZ010000013.1"/>
</dbReference>
<sequence>MSDFDTLVAGICARQSPGGVFLSTVRLPYGEVEDKNCFVTGLVLRELAHVPATPALAEAKRKAYAFLLRSKYPVYPYSFAFYPQQFPPFWLRTALYPDADDTAVIALELVRAGYWPAEALPYIAENYLLKYRATGPLRHQLAHSWQPEGVFLTWFTTANVANPIDCCANTNVVAMLAWAGLQATAGYPEACAMINEAAALVADAPQRTAHFTPYYPHPAEWHYALEHAVAAGASELQPALEALRTIPNIRAVAGPAPLCSDAAGEIHWTAEVLTLARQLRQQFSSPTS</sequence>